<dbReference type="InterPro" id="IPR002941">
    <property type="entry name" value="DNA_methylase_N4/N6"/>
</dbReference>
<keyword evidence="5" id="KW-0949">S-adenosyl-L-methionine</keyword>
<evidence type="ECO:0000313" key="8">
    <source>
        <dbReference type="EMBL" id="SEW39737.1"/>
    </source>
</evidence>
<evidence type="ECO:0000256" key="6">
    <source>
        <dbReference type="ARBA" id="ARBA00047942"/>
    </source>
</evidence>
<comment type="similarity">
    <text evidence="1">Belongs to the N(4)/N(6)-methyltransferase family.</text>
</comment>
<dbReference type="PRINTS" id="PR00506">
    <property type="entry name" value="D21N6MTFRASE"/>
</dbReference>
<evidence type="ECO:0000256" key="1">
    <source>
        <dbReference type="ARBA" id="ARBA00006594"/>
    </source>
</evidence>
<comment type="catalytic activity">
    <reaction evidence="6">
        <text>a 2'-deoxyadenosine in DNA + S-adenosyl-L-methionine = an N(6)-methyl-2'-deoxyadenosine in DNA + S-adenosyl-L-homocysteine + H(+)</text>
        <dbReference type="Rhea" id="RHEA:15197"/>
        <dbReference type="Rhea" id="RHEA-COMP:12418"/>
        <dbReference type="Rhea" id="RHEA-COMP:12419"/>
        <dbReference type="ChEBI" id="CHEBI:15378"/>
        <dbReference type="ChEBI" id="CHEBI:57856"/>
        <dbReference type="ChEBI" id="CHEBI:59789"/>
        <dbReference type="ChEBI" id="CHEBI:90615"/>
        <dbReference type="ChEBI" id="CHEBI:90616"/>
        <dbReference type="EC" id="2.1.1.72"/>
    </reaction>
</comment>
<sequence length="502" mass="57248">MEKSSGNFGKLAALFPNCVVETADGPAIDFDMLKQEISHATVEGPAERFRLEWPGKRAALAAAHQPPTHRLYPVHAESVNFDNTQNSYIEGDNLEVLKLLQESHAGKIKMIYIDPPYNTGRNFVYDDNFTQQKTIQTVNPEAASRYHANWLSMMYPRLKLASTLLSAEGLIFLSIDDRELHHLCSMCDEIFGEMNFVSCFPRITKKAGKSTHMVAKNHDYVLCYRRSPGACFNPYAFEAQGYDHADEYEEERGKYKLSQTLDYSSIQYSPSMDYEIEIEGQVLRPGNATREAMLQRQARNPASDFCWRWSKGLYEFGYKQGFVVLKQSRNGYRIYTKTYERAVISRQGHAYTVETKARTKAYSSLDLLDNRFSNDNAKKDMYKLFDRHIFEYSKPVSLLSELISMATAEGDIVLDFFSGSATTAHAVLSIAALSGKQRQFILVQLPQATDEKSEAYQAGYKNICEIGKERIRRAAKAIREETGVITDDGFRVYRLERNVFPE</sequence>
<evidence type="ECO:0000256" key="2">
    <source>
        <dbReference type="ARBA" id="ARBA00011900"/>
    </source>
</evidence>
<dbReference type="Proteomes" id="UP000199310">
    <property type="component" value="Unassembled WGS sequence"/>
</dbReference>
<dbReference type="InterPro" id="IPR002052">
    <property type="entry name" value="DNA_methylase_N6_adenine_CS"/>
</dbReference>
<dbReference type="GO" id="GO:0008170">
    <property type="term" value="F:N-methyltransferase activity"/>
    <property type="evidence" value="ECO:0007669"/>
    <property type="project" value="InterPro"/>
</dbReference>
<dbReference type="STRING" id="29529.SAMN04488122_2778"/>
<feature type="domain" description="DNA methylase N-4/N-6" evidence="7">
    <location>
        <begin position="108"/>
        <end position="428"/>
    </location>
</feature>
<dbReference type="Gene3D" id="3.40.50.150">
    <property type="entry name" value="Vaccinia Virus protein VP39"/>
    <property type="match status" value="1"/>
</dbReference>
<dbReference type="GO" id="GO:0003677">
    <property type="term" value="F:DNA binding"/>
    <property type="evidence" value="ECO:0007669"/>
    <property type="project" value="InterPro"/>
</dbReference>
<protein>
    <recommendedName>
        <fullName evidence="2">site-specific DNA-methyltransferase (adenine-specific)</fullName>
        <ecNumber evidence="2">2.1.1.72</ecNumber>
    </recommendedName>
</protein>
<dbReference type="Pfam" id="PF01555">
    <property type="entry name" value="N6_N4_Mtase"/>
    <property type="match status" value="1"/>
</dbReference>
<dbReference type="PIRSF" id="PIRSF015855">
    <property type="entry name" value="TypeIII_Mtase_mKpnI"/>
    <property type="match status" value="1"/>
</dbReference>
<name>A0A1I0RFP8_9BACT</name>
<dbReference type="EC" id="2.1.1.72" evidence="2"/>
<reference evidence="9" key="1">
    <citation type="submission" date="2016-10" db="EMBL/GenBank/DDBJ databases">
        <authorList>
            <person name="Varghese N."/>
            <person name="Submissions S."/>
        </authorList>
    </citation>
    <scope>NUCLEOTIDE SEQUENCE [LARGE SCALE GENOMIC DNA]</scope>
    <source>
        <strain evidence="9">DSM 3695</strain>
    </source>
</reference>
<keyword evidence="9" id="KW-1185">Reference proteome</keyword>
<proteinExistence type="inferred from homology"/>
<keyword evidence="4 8" id="KW-0808">Transferase</keyword>
<gene>
    <name evidence="8" type="ORF">SAMN04488122_2778</name>
</gene>
<organism evidence="8 9">
    <name type="scientific">Chitinophaga arvensicola</name>
    <dbReference type="NCBI Taxonomy" id="29529"/>
    <lineage>
        <taxon>Bacteria</taxon>
        <taxon>Pseudomonadati</taxon>
        <taxon>Bacteroidota</taxon>
        <taxon>Chitinophagia</taxon>
        <taxon>Chitinophagales</taxon>
        <taxon>Chitinophagaceae</taxon>
        <taxon>Chitinophaga</taxon>
    </lineage>
</organism>
<accession>A0A1I0RFP8</accession>
<evidence type="ECO:0000256" key="4">
    <source>
        <dbReference type="ARBA" id="ARBA00022679"/>
    </source>
</evidence>
<keyword evidence="3 8" id="KW-0489">Methyltransferase</keyword>
<dbReference type="GO" id="GO:0032259">
    <property type="term" value="P:methylation"/>
    <property type="evidence" value="ECO:0007669"/>
    <property type="project" value="UniProtKB-KW"/>
</dbReference>
<dbReference type="EMBL" id="FOJG01000001">
    <property type="protein sequence ID" value="SEW39737.1"/>
    <property type="molecule type" value="Genomic_DNA"/>
</dbReference>
<dbReference type="AlphaFoldDB" id="A0A1I0RFP8"/>
<dbReference type="InterPro" id="IPR029063">
    <property type="entry name" value="SAM-dependent_MTases_sf"/>
</dbReference>
<dbReference type="GO" id="GO:0009007">
    <property type="term" value="F:site-specific DNA-methyltransferase (adenine-specific) activity"/>
    <property type="evidence" value="ECO:0007669"/>
    <property type="project" value="UniProtKB-EC"/>
</dbReference>
<evidence type="ECO:0000259" key="7">
    <source>
        <dbReference type="Pfam" id="PF01555"/>
    </source>
</evidence>
<dbReference type="InterPro" id="IPR002295">
    <property type="entry name" value="N4/N6-MTase_EcoPI_Mod-like"/>
</dbReference>
<evidence type="ECO:0000256" key="3">
    <source>
        <dbReference type="ARBA" id="ARBA00022603"/>
    </source>
</evidence>
<dbReference type="SUPFAM" id="SSF53335">
    <property type="entry name" value="S-adenosyl-L-methionine-dependent methyltransferases"/>
    <property type="match status" value="1"/>
</dbReference>
<evidence type="ECO:0000256" key="5">
    <source>
        <dbReference type="ARBA" id="ARBA00022691"/>
    </source>
</evidence>
<evidence type="ECO:0000313" key="9">
    <source>
        <dbReference type="Proteomes" id="UP000199310"/>
    </source>
</evidence>
<dbReference type="OrthoDB" id="9800801at2"/>
<dbReference type="PROSITE" id="PS00092">
    <property type="entry name" value="N6_MTASE"/>
    <property type="match status" value="1"/>
</dbReference>
<dbReference type="RefSeq" id="WP_089895620.1">
    <property type="nucleotide sequence ID" value="NZ_FOJG01000001.1"/>
</dbReference>